<dbReference type="InterPro" id="IPR008490">
    <property type="entry name" value="Transposase_InsH_N"/>
</dbReference>
<feature type="domain" description="Transposase DDE" evidence="2">
    <location>
        <begin position="424"/>
        <end position="535"/>
    </location>
</feature>
<dbReference type="PANTHER" id="PTHR33408">
    <property type="entry name" value="TRANSPOSASE"/>
    <property type="match status" value="1"/>
</dbReference>
<evidence type="ECO:0000259" key="2">
    <source>
        <dbReference type="Pfam" id="PF13751"/>
    </source>
</evidence>
<name>A0A1G8PFU9_9FIRM</name>
<protein>
    <submittedName>
        <fullName evidence="3">Transposase domain</fullName>
    </submittedName>
</protein>
<evidence type="ECO:0000313" key="4">
    <source>
        <dbReference type="Proteomes" id="UP000198945"/>
    </source>
</evidence>
<dbReference type="AlphaFoldDB" id="A0A1G8PFU9"/>
<dbReference type="RefSeq" id="WP_089717170.1">
    <property type="nucleotide sequence ID" value="NZ_FNEH01000019.1"/>
</dbReference>
<dbReference type="Proteomes" id="UP000198945">
    <property type="component" value="Unassembled WGS sequence"/>
</dbReference>
<proteinExistence type="predicted"/>
<evidence type="ECO:0000259" key="1">
    <source>
        <dbReference type="Pfam" id="PF05598"/>
    </source>
</evidence>
<accession>A0A1G8PFU9</accession>
<sequence length="543" mass="62505">MFVPNSHQQLSLYDSFKDLPKYLQEYLLNSWADTFQEIIFPAIDEERFAVLYSDKGSRPNTPVNIIISALVIKELFDLTDERLVANIHLSMEYQYALRLTSDKRPPVSKNTFSNFRERVTNYYKETGIDLIQQEVESLAELIRDNLEIEGDRAIIDSFMVSSSARELSRIELVYTVNANFIKMLSKSFEDLIPEGLEVYLKESHRNKVIYRTKNDECKSKLKKLLEDAKTLYDAAVTAGGSITETEEFELLKRMLGEQTDYDDDDFDDLDPDNIEAKDGTELKSDILQNPSDPDATFRQKYEGNIGYTANVLEVFDDDNSVITDYDLKPNIYSDQKFSADILEKLNNDPALNTGIDNQLKIFMDGAYYTYELSKKALTLGIQFMPGELTGKKPAADKMTYYQNFNLDSDYENVLNCANDVEPDYQEKNPDKNSFYAFFDKEKCAGCKLKSECRIKSNRKHNSVSFTEQRYETGKLRETMGEKEYIKECNQRAGVEGIPSVFRRKYDVDDMPVRSEVCQKIWFGFKVAAANFKKLLKGLEPSIS</sequence>
<dbReference type="Pfam" id="PF05598">
    <property type="entry name" value="DUF772"/>
    <property type="match status" value="1"/>
</dbReference>
<dbReference type="Pfam" id="PF13751">
    <property type="entry name" value="DDE_Tnp_1_6"/>
    <property type="match status" value="1"/>
</dbReference>
<reference evidence="3 4" key="1">
    <citation type="submission" date="2016-10" db="EMBL/GenBank/DDBJ databases">
        <authorList>
            <person name="de Groot N.N."/>
        </authorList>
    </citation>
    <scope>NUCLEOTIDE SEQUENCE [LARGE SCALE GENOMIC DNA]</scope>
    <source>
        <strain evidence="3 4">WG7</strain>
    </source>
</reference>
<dbReference type="PANTHER" id="PTHR33408:SF2">
    <property type="entry name" value="TRANSPOSASE DDE DOMAIN-CONTAINING PROTEIN"/>
    <property type="match status" value="1"/>
</dbReference>
<organism evidence="3 4">
    <name type="scientific">Halanaerobium congolense</name>
    <dbReference type="NCBI Taxonomy" id="54121"/>
    <lineage>
        <taxon>Bacteria</taxon>
        <taxon>Bacillati</taxon>
        <taxon>Bacillota</taxon>
        <taxon>Clostridia</taxon>
        <taxon>Halanaerobiales</taxon>
        <taxon>Halanaerobiaceae</taxon>
        <taxon>Halanaerobium</taxon>
    </lineage>
</organism>
<feature type="domain" description="Transposase InsH N-terminal" evidence="1">
    <location>
        <begin position="33"/>
        <end position="118"/>
    </location>
</feature>
<gene>
    <name evidence="3" type="ORF">SAMN04515654_11940</name>
</gene>
<evidence type="ECO:0000313" key="3">
    <source>
        <dbReference type="EMBL" id="SDI91165.1"/>
    </source>
</evidence>
<dbReference type="EMBL" id="FNEH01000019">
    <property type="protein sequence ID" value="SDI91165.1"/>
    <property type="molecule type" value="Genomic_DNA"/>
</dbReference>
<dbReference type="InterPro" id="IPR025668">
    <property type="entry name" value="Tnp_DDE_dom"/>
</dbReference>